<dbReference type="AlphaFoldDB" id="W3WY67"/>
<evidence type="ECO:0000256" key="1">
    <source>
        <dbReference type="ARBA" id="ARBA00004141"/>
    </source>
</evidence>
<feature type="transmembrane region" description="Helical" evidence="6">
    <location>
        <begin position="164"/>
        <end position="186"/>
    </location>
</feature>
<evidence type="ECO:0000256" key="6">
    <source>
        <dbReference type="SAM" id="Phobius"/>
    </source>
</evidence>
<dbReference type="GO" id="GO:0022857">
    <property type="term" value="F:transmembrane transporter activity"/>
    <property type="evidence" value="ECO:0007669"/>
    <property type="project" value="InterPro"/>
</dbReference>
<dbReference type="RefSeq" id="XP_007835405.1">
    <property type="nucleotide sequence ID" value="XM_007837214.1"/>
</dbReference>
<evidence type="ECO:0000313" key="8">
    <source>
        <dbReference type="Proteomes" id="UP000030651"/>
    </source>
</evidence>
<dbReference type="EMBL" id="KI912114">
    <property type="protein sequence ID" value="ETS78780.1"/>
    <property type="molecule type" value="Genomic_DNA"/>
</dbReference>
<protein>
    <recommendedName>
        <fullName evidence="9">Choline transport protein</fullName>
    </recommendedName>
</protein>
<organism evidence="7 8">
    <name type="scientific">Pestalotiopsis fici (strain W106-1 / CGMCC3.15140)</name>
    <dbReference type="NCBI Taxonomy" id="1229662"/>
    <lineage>
        <taxon>Eukaryota</taxon>
        <taxon>Fungi</taxon>
        <taxon>Dikarya</taxon>
        <taxon>Ascomycota</taxon>
        <taxon>Pezizomycotina</taxon>
        <taxon>Sordariomycetes</taxon>
        <taxon>Xylariomycetidae</taxon>
        <taxon>Amphisphaeriales</taxon>
        <taxon>Sporocadaceae</taxon>
        <taxon>Pestalotiopsis</taxon>
    </lineage>
</organism>
<feature type="transmembrane region" description="Helical" evidence="6">
    <location>
        <begin position="371"/>
        <end position="391"/>
    </location>
</feature>
<sequence length="513" mass="56619">MADENKIDLRPVNVSEQPVAMDKTSSETSSLEKQTRTRRLFSSSQLFAFNIVYLGTWYYTAGNMYFALANGGPAAWFFSYIIVSFGALCQTASFAEMASIQPIAGAQYYWTYHFAPESLKLFLTWLQGWTTWFAYVALLASCLNGNTIIFEGLIQLAYEDYVPGGWHTAVIFIGTLWFCALVNMYAFRLVPWFELLNGIMNGCLFVIFIVMLWVMSPRNNPDVFLITNISTGWDNYFVSANIGALSNIFLYISFESIIHMGEETKSPKVAVPRALFWSIATNAVLGLIMIITFGICMPSLDVLLNASSPLVTIMVHAVGTKATIGLISCLVLMGISGNMGVVSSVSRLTWAWARDGGLPHYFGHVDAKQRVPLRAIILACSIGSALALLNIGSGTYIALGAIVSLSSLAAYLSYAIVLACVLYARFAGAAIKFGEWNMGRVGPLVNFVGLLYTVWVMIWLPFPNNLPVTSANMNYCGPVFEAVLVGTIGLWFVRARKHWQGPNRAIINFVLRE</sequence>
<feature type="transmembrane region" description="Helical" evidence="6">
    <location>
        <begin position="275"/>
        <end position="300"/>
    </location>
</feature>
<evidence type="ECO:0000256" key="4">
    <source>
        <dbReference type="ARBA" id="ARBA00022989"/>
    </source>
</evidence>
<dbReference type="GeneID" id="19273646"/>
<feature type="transmembrane region" description="Helical" evidence="6">
    <location>
        <begin position="198"/>
        <end position="216"/>
    </location>
</feature>
<dbReference type="eggNOG" id="KOG1289">
    <property type="taxonomic scope" value="Eukaryota"/>
</dbReference>
<dbReference type="OrthoDB" id="3257095at2759"/>
<dbReference type="KEGG" id="pfy:PFICI_08633"/>
<feature type="transmembrane region" description="Helical" evidence="6">
    <location>
        <begin position="397"/>
        <end position="424"/>
    </location>
</feature>
<dbReference type="InParanoid" id="W3WY67"/>
<keyword evidence="4 6" id="KW-1133">Transmembrane helix</keyword>
<feature type="transmembrane region" description="Helical" evidence="6">
    <location>
        <begin position="236"/>
        <end position="254"/>
    </location>
</feature>
<accession>W3WY67</accession>
<comment type="subcellular location">
    <subcellularLocation>
        <location evidence="1">Membrane</location>
        <topology evidence="1">Multi-pass membrane protein</topology>
    </subcellularLocation>
</comment>
<dbReference type="HOGENOM" id="CLU_004495_6_2_1"/>
<evidence type="ECO:0000256" key="3">
    <source>
        <dbReference type="ARBA" id="ARBA00022692"/>
    </source>
</evidence>
<keyword evidence="3 6" id="KW-0812">Transmembrane</keyword>
<dbReference type="OMA" id="AQYHWTH"/>
<evidence type="ECO:0000256" key="5">
    <source>
        <dbReference type="ARBA" id="ARBA00023136"/>
    </source>
</evidence>
<dbReference type="Proteomes" id="UP000030651">
    <property type="component" value="Unassembled WGS sequence"/>
</dbReference>
<feature type="transmembrane region" description="Helical" evidence="6">
    <location>
        <begin position="472"/>
        <end position="493"/>
    </location>
</feature>
<dbReference type="InterPro" id="IPR002293">
    <property type="entry name" value="AA/rel_permease1"/>
</dbReference>
<name>W3WY67_PESFW</name>
<feature type="transmembrane region" description="Helical" evidence="6">
    <location>
        <begin position="74"/>
        <end position="95"/>
    </location>
</feature>
<feature type="transmembrane region" description="Helical" evidence="6">
    <location>
        <begin position="444"/>
        <end position="460"/>
    </location>
</feature>
<evidence type="ECO:0008006" key="9">
    <source>
        <dbReference type="Google" id="ProtNLM"/>
    </source>
</evidence>
<feature type="transmembrane region" description="Helical" evidence="6">
    <location>
        <begin position="46"/>
        <end position="68"/>
    </location>
</feature>
<dbReference type="Pfam" id="PF13520">
    <property type="entry name" value="AA_permease_2"/>
    <property type="match status" value="1"/>
</dbReference>
<dbReference type="Gene3D" id="1.20.1740.10">
    <property type="entry name" value="Amino acid/polyamine transporter I"/>
    <property type="match status" value="1"/>
</dbReference>
<proteinExistence type="predicted"/>
<dbReference type="PANTHER" id="PTHR45649">
    <property type="entry name" value="AMINO-ACID PERMEASE BAT1"/>
    <property type="match status" value="1"/>
</dbReference>
<keyword evidence="8" id="KW-1185">Reference proteome</keyword>
<dbReference type="PANTHER" id="PTHR45649:SF5">
    <property type="entry name" value="GABA TRANSPORTER (EUROFUNG)-RELATED"/>
    <property type="match status" value="1"/>
</dbReference>
<reference evidence="8" key="1">
    <citation type="journal article" date="2015" name="BMC Genomics">
        <title>Genomic and transcriptomic analysis of the endophytic fungus Pestalotiopsis fici reveals its lifestyle and high potential for synthesis of natural products.</title>
        <authorList>
            <person name="Wang X."/>
            <person name="Zhang X."/>
            <person name="Liu L."/>
            <person name="Xiang M."/>
            <person name="Wang W."/>
            <person name="Sun X."/>
            <person name="Che Y."/>
            <person name="Guo L."/>
            <person name="Liu G."/>
            <person name="Guo L."/>
            <person name="Wang C."/>
            <person name="Yin W.B."/>
            <person name="Stadler M."/>
            <person name="Zhang X."/>
            <person name="Liu X."/>
        </authorList>
    </citation>
    <scope>NUCLEOTIDE SEQUENCE [LARGE SCALE GENOMIC DNA]</scope>
    <source>
        <strain evidence="8">W106-1 / CGMCC3.15140</strain>
    </source>
</reference>
<keyword evidence="5 6" id="KW-0472">Membrane</keyword>
<evidence type="ECO:0000313" key="7">
    <source>
        <dbReference type="EMBL" id="ETS78780.1"/>
    </source>
</evidence>
<dbReference type="PIRSF" id="PIRSF006060">
    <property type="entry name" value="AA_transporter"/>
    <property type="match status" value="1"/>
</dbReference>
<keyword evidence="2" id="KW-0813">Transport</keyword>
<dbReference type="GO" id="GO:0016020">
    <property type="term" value="C:membrane"/>
    <property type="evidence" value="ECO:0007669"/>
    <property type="project" value="UniProtKB-SubCell"/>
</dbReference>
<evidence type="ECO:0000256" key="2">
    <source>
        <dbReference type="ARBA" id="ARBA00022448"/>
    </source>
</evidence>
<feature type="transmembrane region" description="Helical" evidence="6">
    <location>
        <begin position="132"/>
        <end position="158"/>
    </location>
</feature>
<gene>
    <name evidence="7" type="ORF">PFICI_08633</name>
</gene>